<dbReference type="RefSeq" id="WP_344142990.1">
    <property type="nucleotide sequence ID" value="NZ_BAAAQI010000006.1"/>
</dbReference>
<dbReference type="Proteomes" id="UP001595858">
    <property type="component" value="Unassembled WGS sequence"/>
</dbReference>
<gene>
    <name evidence="3" type="ORF">ACFPCZ_22030</name>
</gene>
<protein>
    <submittedName>
        <fullName evidence="3">HNH endonuclease</fullName>
    </submittedName>
</protein>
<sequence>MQPLDYRRGRSGRPLARAKARLKREGSNVCWSCGKPIDLSLDVRHPMSWTLDHATPLSRGGDPLDPSNHREAHRRCNSIRGNRADVTWPKQATSRAW</sequence>
<evidence type="ECO:0000313" key="3">
    <source>
        <dbReference type="EMBL" id="MFC4869322.1"/>
    </source>
</evidence>
<reference evidence="4" key="1">
    <citation type="journal article" date="2019" name="Int. J. Syst. Evol. Microbiol.">
        <title>The Global Catalogue of Microorganisms (GCM) 10K type strain sequencing project: providing services to taxonomists for standard genome sequencing and annotation.</title>
        <authorList>
            <consortium name="The Broad Institute Genomics Platform"/>
            <consortium name="The Broad Institute Genome Sequencing Center for Infectious Disease"/>
            <person name="Wu L."/>
            <person name="Ma J."/>
        </authorList>
    </citation>
    <scope>NUCLEOTIDE SEQUENCE [LARGE SCALE GENOMIC DNA]</scope>
    <source>
        <strain evidence="4">CGMCC 4.7304</strain>
    </source>
</reference>
<comment type="caution">
    <text evidence="3">The sequence shown here is derived from an EMBL/GenBank/DDBJ whole genome shotgun (WGS) entry which is preliminary data.</text>
</comment>
<proteinExistence type="predicted"/>
<feature type="region of interest" description="Disordered" evidence="1">
    <location>
        <begin position="53"/>
        <end position="97"/>
    </location>
</feature>
<keyword evidence="4" id="KW-1185">Reference proteome</keyword>
<dbReference type="Gene3D" id="1.10.30.50">
    <property type="match status" value="1"/>
</dbReference>
<accession>A0ABV9SSR1</accession>
<keyword evidence="3" id="KW-0255">Endonuclease</keyword>
<dbReference type="InterPro" id="IPR002711">
    <property type="entry name" value="HNH"/>
</dbReference>
<evidence type="ECO:0000313" key="4">
    <source>
        <dbReference type="Proteomes" id="UP001595858"/>
    </source>
</evidence>
<dbReference type="SMART" id="SM00507">
    <property type="entry name" value="HNHc"/>
    <property type="match status" value="1"/>
</dbReference>
<dbReference type="Pfam" id="PF01844">
    <property type="entry name" value="HNH"/>
    <property type="match status" value="1"/>
</dbReference>
<keyword evidence="3" id="KW-0540">Nuclease</keyword>
<dbReference type="GO" id="GO:0004519">
    <property type="term" value="F:endonuclease activity"/>
    <property type="evidence" value="ECO:0007669"/>
    <property type="project" value="UniProtKB-KW"/>
</dbReference>
<feature type="domain" description="HNH nuclease" evidence="2">
    <location>
        <begin position="17"/>
        <end position="78"/>
    </location>
</feature>
<dbReference type="InterPro" id="IPR003615">
    <property type="entry name" value="HNH_nuc"/>
</dbReference>
<dbReference type="EMBL" id="JBHSIY010000028">
    <property type="protein sequence ID" value="MFC4869322.1"/>
    <property type="molecule type" value="Genomic_DNA"/>
</dbReference>
<evidence type="ECO:0000259" key="2">
    <source>
        <dbReference type="SMART" id="SM00507"/>
    </source>
</evidence>
<evidence type="ECO:0000256" key="1">
    <source>
        <dbReference type="SAM" id="MobiDB-lite"/>
    </source>
</evidence>
<name>A0ABV9SSR1_9ACTN</name>
<keyword evidence="3" id="KW-0378">Hydrolase</keyword>
<organism evidence="3 4">
    <name type="scientific">Streptomonospora arabica</name>
    <dbReference type="NCBI Taxonomy" id="412417"/>
    <lineage>
        <taxon>Bacteria</taxon>
        <taxon>Bacillati</taxon>
        <taxon>Actinomycetota</taxon>
        <taxon>Actinomycetes</taxon>
        <taxon>Streptosporangiales</taxon>
        <taxon>Nocardiopsidaceae</taxon>
        <taxon>Streptomonospora</taxon>
    </lineage>
</organism>